<evidence type="ECO:0000313" key="2">
    <source>
        <dbReference type="EMBL" id="GGR08661.1"/>
    </source>
</evidence>
<reference evidence="2" key="1">
    <citation type="journal article" date="2014" name="Int. J. Syst. Evol. Microbiol.">
        <title>Complete genome sequence of Corynebacterium casei LMG S-19264T (=DSM 44701T), isolated from a smear-ripened cheese.</title>
        <authorList>
            <consortium name="US DOE Joint Genome Institute (JGI-PGF)"/>
            <person name="Walter F."/>
            <person name="Albersmeier A."/>
            <person name="Kalinowski J."/>
            <person name="Ruckert C."/>
        </authorList>
    </citation>
    <scope>NUCLEOTIDE SEQUENCE</scope>
    <source>
        <strain evidence="2">JCM 4403</strain>
    </source>
</reference>
<proteinExistence type="predicted"/>
<name>A0A918F7V2_9ACTN</name>
<organism evidence="2 3">
    <name type="scientific">Streptomyces pilosus</name>
    <dbReference type="NCBI Taxonomy" id="28893"/>
    <lineage>
        <taxon>Bacteria</taxon>
        <taxon>Bacillati</taxon>
        <taxon>Actinomycetota</taxon>
        <taxon>Actinomycetes</taxon>
        <taxon>Kitasatosporales</taxon>
        <taxon>Streptomycetaceae</taxon>
        <taxon>Streptomyces</taxon>
    </lineage>
</organism>
<evidence type="ECO:0000313" key="3">
    <source>
        <dbReference type="Proteomes" id="UP000656732"/>
    </source>
</evidence>
<feature type="compositionally biased region" description="Basic and acidic residues" evidence="1">
    <location>
        <begin position="14"/>
        <end position="24"/>
    </location>
</feature>
<sequence length="149" mass="16370">MTRSSARFLQAPLPERKRPDHPTRKLVDAVFKDVTSLHVSRPAAWALRVGDAGRADGDHRRHEKRGGRGCQEEADPQGPHLATDRNVEVEEGSACYLHSPTFHGLIGELRNADGALVSLRERRGARTPNGVAGTHRFEAGVRSVLRSRG</sequence>
<dbReference type="AlphaFoldDB" id="A0A918F7V2"/>
<feature type="region of interest" description="Disordered" evidence="1">
    <location>
        <begin position="52"/>
        <end position="81"/>
    </location>
</feature>
<evidence type="ECO:0000256" key="1">
    <source>
        <dbReference type="SAM" id="MobiDB-lite"/>
    </source>
</evidence>
<keyword evidence="3" id="KW-1185">Reference proteome</keyword>
<feature type="region of interest" description="Disordered" evidence="1">
    <location>
        <begin position="1"/>
        <end position="24"/>
    </location>
</feature>
<accession>A0A918F7V2</accession>
<dbReference type="Proteomes" id="UP000656732">
    <property type="component" value="Unassembled WGS sequence"/>
</dbReference>
<comment type="caution">
    <text evidence="2">The sequence shown here is derived from an EMBL/GenBank/DDBJ whole genome shotgun (WGS) entry which is preliminary data.</text>
</comment>
<gene>
    <name evidence="2" type="ORF">GCM10010280_65660</name>
</gene>
<protein>
    <submittedName>
        <fullName evidence="2">Uncharacterized protein</fullName>
    </submittedName>
</protein>
<reference evidence="2" key="2">
    <citation type="submission" date="2020-09" db="EMBL/GenBank/DDBJ databases">
        <authorList>
            <person name="Sun Q."/>
            <person name="Ohkuma M."/>
        </authorList>
    </citation>
    <scope>NUCLEOTIDE SEQUENCE</scope>
    <source>
        <strain evidence="2">JCM 4403</strain>
    </source>
</reference>
<dbReference type="EMBL" id="BMTU01000021">
    <property type="protein sequence ID" value="GGR08661.1"/>
    <property type="molecule type" value="Genomic_DNA"/>
</dbReference>